<dbReference type="OrthoDB" id="6064804at2"/>
<dbReference type="InterPro" id="IPR008711">
    <property type="entry name" value="Recombinase_NinB"/>
</dbReference>
<keyword evidence="2" id="KW-1185">Reference proteome</keyword>
<reference evidence="1 2" key="1">
    <citation type="submission" date="2019-03" db="EMBL/GenBank/DDBJ databases">
        <title>Genomic Encyclopedia of Type Strains, Phase IV (KMG-IV): sequencing the most valuable type-strain genomes for metagenomic binning, comparative biology and taxonomic classification.</title>
        <authorList>
            <person name="Goeker M."/>
        </authorList>
    </citation>
    <scope>NUCLEOTIDE SEQUENCE [LARGE SCALE GENOMIC DNA]</scope>
    <source>
        <strain evidence="1 2">DSM 100048</strain>
    </source>
</reference>
<gene>
    <name evidence="1" type="ORF">EV686_1175</name>
</gene>
<evidence type="ECO:0000313" key="1">
    <source>
        <dbReference type="EMBL" id="TCU91609.1"/>
    </source>
</evidence>
<organism evidence="1 2">
    <name type="scientific">Paracandidimonas soli</name>
    <dbReference type="NCBI Taxonomy" id="1917182"/>
    <lineage>
        <taxon>Bacteria</taxon>
        <taxon>Pseudomonadati</taxon>
        <taxon>Pseudomonadota</taxon>
        <taxon>Betaproteobacteria</taxon>
        <taxon>Burkholderiales</taxon>
        <taxon>Alcaligenaceae</taxon>
        <taxon>Paracandidimonas</taxon>
    </lineage>
</organism>
<dbReference type="RefSeq" id="WP_132478388.1">
    <property type="nucleotide sequence ID" value="NZ_SMBX01000017.1"/>
</dbReference>
<dbReference type="SUPFAM" id="SSF103370">
    <property type="entry name" value="NinB"/>
    <property type="match status" value="1"/>
</dbReference>
<dbReference type="Gene3D" id="1.10.3790.10">
    <property type="entry name" value="NinB"/>
    <property type="match status" value="1"/>
</dbReference>
<dbReference type="Pfam" id="PF05772">
    <property type="entry name" value="NinB"/>
    <property type="match status" value="1"/>
</dbReference>
<comment type="caution">
    <text evidence="1">The sequence shown here is derived from an EMBL/GenBank/DDBJ whole genome shotgun (WGS) entry which is preliminary data.</text>
</comment>
<sequence length="140" mass="15481">MEKQVFQLSHVVARRNAANAVMAAPADWRVEIKPRTRSSDQNALLHALFGEVAKHATWGGRKMTAIQWKVLFISGHAQATGLGSDMVPGLEGEFVNVRESSAHMSVARMTSLIEYILAWCAQNGIDTHQARVRYGHEVEA</sequence>
<evidence type="ECO:0000313" key="2">
    <source>
        <dbReference type="Proteomes" id="UP000294692"/>
    </source>
</evidence>
<name>A0A4V2VPQ6_9BURK</name>
<dbReference type="AlphaFoldDB" id="A0A4V2VPQ6"/>
<protein>
    <submittedName>
        <fullName evidence="1">NinB protein</fullName>
    </submittedName>
</protein>
<dbReference type="EMBL" id="SMBX01000017">
    <property type="protein sequence ID" value="TCU91609.1"/>
    <property type="molecule type" value="Genomic_DNA"/>
</dbReference>
<dbReference type="InterPro" id="IPR036619">
    <property type="entry name" value="NinB_sf"/>
</dbReference>
<accession>A0A4V2VPQ6</accession>
<dbReference type="Proteomes" id="UP000294692">
    <property type="component" value="Unassembled WGS sequence"/>
</dbReference>
<proteinExistence type="predicted"/>